<keyword evidence="1" id="KW-0472">Membrane</keyword>
<organism evidence="2 3">
    <name type="scientific">Segatella copri</name>
    <dbReference type="NCBI Taxonomy" id="165179"/>
    <lineage>
        <taxon>Bacteria</taxon>
        <taxon>Pseudomonadati</taxon>
        <taxon>Bacteroidota</taxon>
        <taxon>Bacteroidia</taxon>
        <taxon>Bacteroidales</taxon>
        <taxon>Prevotellaceae</taxon>
        <taxon>Segatella</taxon>
    </lineage>
</organism>
<accession>A0A415F5I8</accession>
<dbReference type="EMBL" id="QRNB01000022">
    <property type="protein sequence ID" value="RHK11028.1"/>
    <property type="molecule type" value="Genomic_DNA"/>
</dbReference>
<gene>
    <name evidence="2" type="ORF">DW079_05670</name>
</gene>
<proteinExistence type="predicted"/>
<reference evidence="2 3" key="1">
    <citation type="submission" date="2018-08" db="EMBL/GenBank/DDBJ databases">
        <title>A genome reference for cultivated species of the human gut microbiota.</title>
        <authorList>
            <person name="Zou Y."/>
            <person name="Xue W."/>
            <person name="Luo G."/>
        </authorList>
    </citation>
    <scope>NUCLEOTIDE SEQUENCE [LARGE SCALE GENOMIC DNA]</scope>
    <source>
        <strain evidence="2 3">AF46-2NS</strain>
    </source>
</reference>
<evidence type="ECO:0000256" key="1">
    <source>
        <dbReference type="SAM" id="Phobius"/>
    </source>
</evidence>
<dbReference type="Proteomes" id="UP000286211">
    <property type="component" value="Unassembled WGS sequence"/>
</dbReference>
<evidence type="ECO:0000313" key="2">
    <source>
        <dbReference type="EMBL" id="RHK11028.1"/>
    </source>
</evidence>
<keyword evidence="1" id="KW-0812">Transmembrane</keyword>
<name>A0A415F5I8_9BACT</name>
<keyword evidence="1" id="KW-1133">Transmembrane helix</keyword>
<comment type="caution">
    <text evidence="2">The sequence shown here is derived from an EMBL/GenBank/DDBJ whole genome shotgun (WGS) entry which is preliminary data.</text>
</comment>
<feature type="transmembrane region" description="Helical" evidence="1">
    <location>
        <begin position="59"/>
        <end position="82"/>
    </location>
</feature>
<evidence type="ECO:0000313" key="3">
    <source>
        <dbReference type="Proteomes" id="UP000286211"/>
    </source>
</evidence>
<sequence length="144" mass="15837">MSILQTCGLIFLRIIRKGGSGNERIFGFLAVDAHRALAMLRFVDVDSQVALAICKDERILVALLILLLVLPVTAVVDGEIIIESYLPIAGRIVSPKRGEELFDAGIDILDAKYLEVLFAVTFQEVKLSGLLGERCEMEDHILLA</sequence>
<protein>
    <submittedName>
        <fullName evidence="2">Uncharacterized protein</fullName>
    </submittedName>
</protein>
<dbReference type="AlphaFoldDB" id="A0A415F5I8"/>